<evidence type="ECO:0000313" key="2">
    <source>
        <dbReference type="Proteomes" id="UP000319514"/>
    </source>
</evidence>
<gene>
    <name evidence="1" type="ORF">FB474_0687</name>
</gene>
<name>A0A542ZG68_9MICO</name>
<keyword evidence="2" id="KW-1185">Reference proteome</keyword>
<reference evidence="1 2" key="1">
    <citation type="submission" date="2019-06" db="EMBL/GenBank/DDBJ databases">
        <title>Sequencing the genomes of 1000 actinobacteria strains.</title>
        <authorList>
            <person name="Klenk H.-P."/>
        </authorList>
    </citation>
    <scope>NUCLEOTIDE SEQUENCE [LARGE SCALE GENOMIC DNA]</scope>
    <source>
        <strain evidence="1 2">DSM 18082</strain>
    </source>
</reference>
<dbReference type="Proteomes" id="UP000319514">
    <property type="component" value="Unassembled WGS sequence"/>
</dbReference>
<accession>A0A542ZG68</accession>
<organism evidence="1 2">
    <name type="scientific">Oryzihumus leptocrescens</name>
    <dbReference type="NCBI Taxonomy" id="297536"/>
    <lineage>
        <taxon>Bacteria</taxon>
        <taxon>Bacillati</taxon>
        <taxon>Actinomycetota</taxon>
        <taxon>Actinomycetes</taxon>
        <taxon>Micrococcales</taxon>
        <taxon>Intrasporangiaceae</taxon>
        <taxon>Oryzihumus</taxon>
    </lineage>
</organism>
<dbReference type="RefSeq" id="WP_185746015.1">
    <property type="nucleotide sequence ID" value="NZ_BAAAKX010000013.1"/>
</dbReference>
<dbReference type="AlphaFoldDB" id="A0A542ZG68"/>
<sequence length="56" mass="6593">MRRLLNRARRAYHLHCAREDARLRGIVVPVGVWVCQCRHVSLDRLDFVDHSVVCHT</sequence>
<proteinExistence type="predicted"/>
<protein>
    <submittedName>
        <fullName evidence="1">Uncharacterized protein</fullName>
    </submittedName>
</protein>
<evidence type="ECO:0000313" key="1">
    <source>
        <dbReference type="EMBL" id="TQL59333.1"/>
    </source>
</evidence>
<dbReference type="EMBL" id="VFOQ01000001">
    <property type="protein sequence ID" value="TQL59333.1"/>
    <property type="molecule type" value="Genomic_DNA"/>
</dbReference>
<comment type="caution">
    <text evidence="1">The sequence shown here is derived from an EMBL/GenBank/DDBJ whole genome shotgun (WGS) entry which is preliminary data.</text>
</comment>